<dbReference type="VEuPathDB" id="FungiDB:RhiirFUN_024616"/>
<sequence length="141" mass="16281">GLLQELSTSVRGETIKNNEVAEDNLKASIPKTLACLFQKACRAEICATKAIQKEILCWYYYVKMYKEKVEEIKNAQRGVSDQSARNQVYDNIMEHLSDRFTKDTLCKKTQKACKAISKLTDPQIRTIEEHFGHMQDLRSYL</sequence>
<name>U9TNH9_RHIID</name>
<organism evidence="1">
    <name type="scientific">Rhizophagus irregularis (strain DAOM 181602 / DAOM 197198 / MUCL 43194)</name>
    <name type="common">Arbuscular mycorrhizal fungus</name>
    <name type="synonym">Glomus intraradices</name>
    <dbReference type="NCBI Taxonomy" id="747089"/>
    <lineage>
        <taxon>Eukaryota</taxon>
        <taxon>Fungi</taxon>
        <taxon>Fungi incertae sedis</taxon>
        <taxon>Mucoromycota</taxon>
        <taxon>Glomeromycotina</taxon>
        <taxon>Glomeromycetes</taxon>
        <taxon>Glomerales</taxon>
        <taxon>Glomeraceae</taxon>
        <taxon>Rhizophagus</taxon>
    </lineage>
</organism>
<proteinExistence type="predicted"/>
<accession>U9TNH9</accession>
<evidence type="ECO:0000313" key="1">
    <source>
        <dbReference type="EMBL" id="ESA09729.1"/>
    </source>
</evidence>
<dbReference type="EMBL" id="KI287784">
    <property type="protein sequence ID" value="ESA09729.1"/>
    <property type="molecule type" value="Genomic_DNA"/>
</dbReference>
<reference evidence="1" key="1">
    <citation type="submission" date="2013-07" db="EMBL/GenBank/DDBJ databases">
        <title>The genome of an arbuscular mycorrhizal fungus provides insights into the evolution of the oldest plant symbiosis.</title>
        <authorList>
            <consortium name="DOE Joint Genome Institute"/>
            <person name="Tisserant E."/>
            <person name="Malbreil M."/>
            <person name="Kuo A."/>
            <person name="Kohler A."/>
            <person name="Symeonidi A."/>
            <person name="Balestrini R."/>
            <person name="Charron P."/>
            <person name="Duensing N."/>
            <person name="Frei-dit-Frey N."/>
            <person name="Gianinazzi-Pearson V."/>
            <person name="Gilbert B."/>
            <person name="Handa Y."/>
            <person name="Hijri M."/>
            <person name="Kaul R."/>
            <person name="Kawaguchi M."/>
            <person name="Krajinski F."/>
            <person name="Lammers P."/>
            <person name="Lapierre D."/>
            <person name="Masclaux F.G."/>
            <person name="Murat C."/>
            <person name="Morin E."/>
            <person name="Ndikumana S."/>
            <person name="Pagni M."/>
            <person name="Petitpierre D."/>
            <person name="Requena N."/>
            <person name="Rosikiewicz P."/>
            <person name="Riley R."/>
            <person name="Saito K."/>
            <person name="San Clemente H."/>
            <person name="Shapiro H."/>
            <person name="van Tuinen D."/>
            <person name="Becard G."/>
            <person name="Bonfante P."/>
            <person name="Paszkowski U."/>
            <person name="Shachar-Hill Y."/>
            <person name="Young J.P."/>
            <person name="Sanders I.R."/>
            <person name="Henrissat B."/>
            <person name="Rensing S.A."/>
            <person name="Grigoriev I.V."/>
            <person name="Corradi N."/>
            <person name="Roux C."/>
            <person name="Martin F."/>
        </authorList>
    </citation>
    <scope>NUCLEOTIDE SEQUENCE</scope>
    <source>
        <strain evidence="1">DAOM 197198</strain>
    </source>
</reference>
<dbReference type="HOGENOM" id="CLU_1830040_0_0_1"/>
<gene>
    <name evidence="1" type="ORF">GLOINDRAFT_3402</name>
</gene>
<protein>
    <submittedName>
        <fullName evidence="1">Uncharacterized protein</fullName>
    </submittedName>
</protein>
<dbReference type="AlphaFoldDB" id="U9TNH9"/>
<feature type="non-terminal residue" evidence="1">
    <location>
        <position position="1"/>
    </location>
</feature>